<dbReference type="KEGG" id="aay:WYH_03129"/>
<organism evidence="1 2">
    <name type="scientific">Croceibacterium atlanticum</name>
    <dbReference type="NCBI Taxonomy" id="1267766"/>
    <lineage>
        <taxon>Bacteria</taxon>
        <taxon>Pseudomonadati</taxon>
        <taxon>Pseudomonadota</taxon>
        <taxon>Alphaproteobacteria</taxon>
        <taxon>Sphingomonadales</taxon>
        <taxon>Erythrobacteraceae</taxon>
        <taxon>Croceibacterium</taxon>
    </lineage>
</organism>
<proteinExistence type="predicted"/>
<accession>A0A0F7KUW0</accession>
<name>A0A0F7KUW0_9SPHN</name>
<protein>
    <submittedName>
        <fullName evidence="1">Uncharacterized protein</fullName>
    </submittedName>
</protein>
<evidence type="ECO:0000313" key="2">
    <source>
        <dbReference type="Proteomes" id="UP000034392"/>
    </source>
</evidence>
<sequence>MYGARFEVARLAAASGASPSKLVNVAETIRAFLEEGQSRLLDNSGLSRREDRLQTS</sequence>
<keyword evidence="2" id="KW-1185">Reference proteome</keyword>
<dbReference type="Proteomes" id="UP000034392">
    <property type="component" value="Chromosome"/>
</dbReference>
<gene>
    <name evidence="1" type="ORF">WYH_03129</name>
</gene>
<evidence type="ECO:0000313" key="1">
    <source>
        <dbReference type="EMBL" id="AKH44148.1"/>
    </source>
</evidence>
<reference evidence="1" key="1">
    <citation type="submission" date="2015-05" db="EMBL/GenBank/DDBJ databases">
        <title>The complete genome of Altererythrobacter atlanticus strain 26DY36.</title>
        <authorList>
            <person name="Wu Y.-H."/>
            <person name="Cheng H."/>
            <person name="Wu X.-W."/>
        </authorList>
    </citation>
    <scope>NUCLEOTIDE SEQUENCE [LARGE SCALE GENOMIC DNA]</scope>
    <source>
        <strain evidence="1">26DY36</strain>
    </source>
</reference>
<dbReference type="AlphaFoldDB" id="A0A0F7KUW0"/>
<dbReference type="EMBL" id="CP011452">
    <property type="protein sequence ID" value="AKH44148.1"/>
    <property type="molecule type" value="Genomic_DNA"/>
</dbReference>